<dbReference type="InterPro" id="IPR023211">
    <property type="entry name" value="DNA_pol_palm_dom_sf"/>
</dbReference>
<dbReference type="OrthoDB" id="5965192at2759"/>
<accession>A0A2B4RAD9</accession>
<dbReference type="SUPFAM" id="SSF54060">
    <property type="entry name" value="His-Me finger endonucleases"/>
    <property type="match status" value="1"/>
</dbReference>
<dbReference type="InterPro" id="IPR044925">
    <property type="entry name" value="His-Me_finger_sf"/>
</dbReference>
<organism evidence="1 2">
    <name type="scientific">Stylophora pistillata</name>
    <name type="common">Smooth cauliflower coral</name>
    <dbReference type="NCBI Taxonomy" id="50429"/>
    <lineage>
        <taxon>Eukaryota</taxon>
        <taxon>Metazoa</taxon>
        <taxon>Cnidaria</taxon>
        <taxon>Anthozoa</taxon>
        <taxon>Hexacorallia</taxon>
        <taxon>Scleractinia</taxon>
        <taxon>Astrocoeniina</taxon>
        <taxon>Pocilloporidae</taxon>
        <taxon>Stylophora</taxon>
    </lineage>
</organism>
<name>A0A2B4RAD9_STYPI</name>
<dbReference type="PANTHER" id="PTHR31511:SF12">
    <property type="entry name" value="RHO TERMINATION FACTOR N-TERMINAL DOMAIN-CONTAINING PROTEIN"/>
    <property type="match status" value="1"/>
</dbReference>
<dbReference type="EMBL" id="LSMT01000754">
    <property type="protein sequence ID" value="PFX14621.1"/>
    <property type="molecule type" value="Genomic_DNA"/>
</dbReference>
<dbReference type="Gene3D" id="3.90.1600.10">
    <property type="entry name" value="Palm domain of DNA polymerase"/>
    <property type="match status" value="1"/>
</dbReference>
<dbReference type="SUPFAM" id="SSF56672">
    <property type="entry name" value="DNA/RNA polymerases"/>
    <property type="match status" value="1"/>
</dbReference>
<dbReference type="InterPro" id="IPR004211">
    <property type="entry name" value="Endonuclease_7"/>
</dbReference>
<gene>
    <name evidence="1" type="ORF">AWC38_SpisGene21206</name>
</gene>
<evidence type="ECO:0000313" key="1">
    <source>
        <dbReference type="EMBL" id="PFX14621.1"/>
    </source>
</evidence>
<dbReference type="InterPro" id="IPR038563">
    <property type="entry name" value="Endonuclease_7_sf"/>
</dbReference>
<dbReference type="Pfam" id="PF02945">
    <property type="entry name" value="Endonuclease_7"/>
    <property type="match status" value="1"/>
</dbReference>
<sequence>MDELEYYSRSALLEKAKEMGLKRCSLLKKKELIELIRNPPDVNSLESLSRKELHDKTKEMGLQGCTAKGKKELIELIRNPQETPVSRARHIGVRKRVILRSLEDSSDESDSPELFFPSINSCARHFNVNPGRFAAKMRARNERGSLLDDPIPALEIPKGQDILKPSPPTPPPKLKRLEKKIDEAVKFAKNKVEDWGKWLKDQAERPNAPRVVDDALKSFKDHINELYKNSDQYRFKLVEAMSSLKGFAKMFTIDGVGGFSPLDFLKAVKSTVVNFLLTQKNLTVKFVLRCNMGKTNIATGETVLQDAHFNSSQKIVFQDTDREEIYQECVDKMMESLATFTRNGSGWTVNSVDGLDLHTVKYTPLKGSSFIPLPQHLANKKAIINMKNGDQQCFMWCVTRALNPVERDQERISKTLRKQALRLKFDGINFPMEVKDISRFERLNPGLGVNVYMYEGGLNPLRVSEAQNIKTHIDLLLICDGEKTHYCLIKSLSRLISCDLSKKKSKKFLCRRCLNYFGSQKLLDTHDELCRDHDAVREKMPDKESFLYFKNHHKKMDMPFVIYADFESIIKPLHTCQPNPDDCYTEKKQQHIPVSFCYYVKCSFDDNHSKLFEYTAKSEDEDVAQIFVEMLEEEVKAIYKDHPPKEMIFTDSDAEIFENATCCWICGEDFNMEDERHRDHDHYTGKFRGAAHNSCNLRFQRPKFTPVVFHNLANYDAHLFVRNLGVSEGEINCIPNNEEKYISFSEDVVVDKFFDEEKKKNVVVKRQLRFIDSFKFMASSVDKLVGNLSKKSDSFENTRRYFRGEKKLDLVKRKGVYPYEWMSSIEKLDETELPPRSAFFSVLSAPGLSWDACLKKTGVELELLSDPGMLHMFEKGIRGGISMICTRHAMANNKYMGEKFDPTQPSKFIEYLDMNNLYGAAMRMPLPTGGFKWGDKKDYKDWEDYPCILEVDLPRINEELHDYFNDYPLAPENLLVEKVPKLVCTLNEKKKYIVHHETLKLYKSLGIEIGKIHRIIRFDESPWMREYIDLNTELRAKADNDFEKDFHKLMNNSCFGKTMENIRKRVDVRLVNSQEKAGKLANKVNFKHCTIFSEDLCAIEMRKTQIYFIKPLYLGMSILDLSKTLMYDFHYNFIKPKYEDRAKLLFTDTDSLCYEIQTEDFYKDISSDVECLFDTSNIPKDHPSGIPTGVNKKVVGMMKDEAGGKIIEEFVGLRAKLYSYKMFDGKEEKKCKGVKTGVVKRTINFDDYKRCLFGGGPQLRKINTLRSRKHEMFMEEINKVALSADDDKRIILPDKINTYAIGHYRSE</sequence>
<dbReference type="PANTHER" id="PTHR31511">
    <property type="entry name" value="PROTEIN CBG23764"/>
    <property type="match status" value="1"/>
</dbReference>
<protein>
    <recommendedName>
        <fullName evidence="3">Rho termination factor N-terminal domain-containing protein</fullName>
    </recommendedName>
</protein>
<comment type="caution">
    <text evidence="1">The sequence shown here is derived from an EMBL/GenBank/DDBJ whole genome shotgun (WGS) entry which is preliminary data.</text>
</comment>
<dbReference type="InterPro" id="IPR043502">
    <property type="entry name" value="DNA/RNA_pol_sf"/>
</dbReference>
<evidence type="ECO:0000313" key="2">
    <source>
        <dbReference type="Proteomes" id="UP000225706"/>
    </source>
</evidence>
<dbReference type="Gene3D" id="3.40.1800.10">
    <property type="entry name" value="His-Me finger endonucleases"/>
    <property type="match status" value="1"/>
</dbReference>
<evidence type="ECO:0008006" key="3">
    <source>
        <dbReference type="Google" id="ProtNLM"/>
    </source>
</evidence>
<proteinExistence type="predicted"/>
<keyword evidence="2" id="KW-1185">Reference proteome</keyword>
<dbReference type="Proteomes" id="UP000225706">
    <property type="component" value="Unassembled WGS sequence"/>
</dbReference>
<reference evidence="2" key="1">
    <citation type="journal article" date="2017" name="bioRxiv">
        <title>Comparative analysis of the genomes of Stylophora pistillata and Acropora digitifera provides evidence for extensive differences between species of corals.</title>
        <authorList>
            <person name="Voolstra C.R."/>
            <person name="Li Y."/>
            <person name="Liew Y.J."/>
            <person name="Baumgarten S."/>
            <person name="Zoccola D."/>
            <person name="Flot J.-F."/>
            <person name="Tambutte S."/>
            <person name="Allemand D."/>
            <person name="Aranda M."/>
        </authorList>
    </citation>
    <scope>NUCLEOTIDE SEQUENCE [LARGE SCALE GENOMIC DNA]</scope>
</reference>